<reference evidence="4 5" key="1">
    <citation type="submission" date="2021-03" db="EMBL/GenBank/DDBJ databases">
        <title>Genomic Encyclopedia of Type Strains, Phase IV (KMG-IV): sequencing the most valuable type-strain genomes for metagenomic binning, comparative biology and taxonomic classification.</title>
        <authorList>
            <person name="Goeker M."/>
        </authorList>
    </citation>
    <scope>NUCLEOTIDE SEQUENCE [LARGE SCALE GENOMIC DNA]</scope>
    <source>
        <strain evidence="4 5">DSM 24004</strain>
    </source>
</reference>
<feature type="DNA-binding region" description="H-T-H motif" evidence="2">
    <location>
        <begin position="28"/>
        <end position="47"/>
    </location>
</feature>
<evidence type="ECO:0000259" key="3">
    <source>
        <dbReference type="PROSITE" id="PS50977"/>
    </source>
</evidence>
<dbReference type="InterPro" id="IPR009057">
    <property type="entry name" value="Homeodomain-like_sf"/>
</dbReference>
<dbReference type="Proteomes" id="UP001519342">
    <property type="component" value="Unassembled WGS sequence"/>
</dbReference>
<proteinExistence type="predicted"/>
<comment type="caution">
    <text evidence="4">The sequence shown here is derived from an EMBL/GenBank/DDBJ whole genome shotgun (WGS) entry which is preliminary data.</text>
</comment>
<dbReference type="InterPro" id="IPR036271">
    <property type="entry name" value="Tet_transcr_reg_TetR-rel_C_sf"/>
</dbReference>
<dbReference type="InterPro" id="IPR050624">
    <property type="entry name" value="HTH-type_Tx_Regulator"/>
</dbReference>
<evidence type="ECO:0000256" key="2">
    <source>
        <dbReference type="PROSITE-ProRule" id="PRU00335"/>
    </source>
</evidence>
<accession>A0ABS4GAH9</accession>
<evidence type="ECO:0000313" key="4">
    <source>
        <dbReference type="EMBL" id="MBP1924681.1"/>
    </source>
</evidence>
<dbReference type="RefSeq" id="WP_209510428.1">
    <property type="nucleotide sequence ID" value="NZ_JAGGKS010000001.1"/>
</dbReference>
<dbReference type="PROSITE" id="PS50977">
    <property type="entry name" value="HTH_TETR_2"/>
    <property type="match status" value="1"/>
</dbReference>
<keyword evidence="5" id="KW-1185">Reference proteome</keyword>
<dbReference type="PRINTS" id="PR00455">
    <property type="entry name" value="HTHTETR"/>
</dbReference>
<dbReference type="Gene3D" id="1.10.357.10">
    <property type="entry name" value="Tetracycline Repressor, domain 2"/>
    <property type="match status" value="1"/>
</dbReference>
<organism evidence="4 5">
    <name type="scientific">Sedimentibacter acidaminivorans</name>
    <dbReference type="NCBI Taxonomy" id="913099"/>
    <lineage>
        <taxon>Bacteria</taxon>
        <taxon>Bacillati</taxon>
        <taxon>Bacillota</taxon>
        <taxon>Tissierellia</taxon>
        <taxon>Sedimentibacter</taxon>
    </lineage>
</organism>
<sequence>MAEKNPKRKAILTSAKALFTEKGFHKTKMNEIAVNAGVGKGTLYEYFSSKQDIFDEFCIENVNLMRAGIEEISNQETTFKEKIIEMFEKKEKSTELEDITIERMLSHKNVISDKVVKTMMKLIKDVYAMLIKIIDQGKDEGVVDKNIPSEIIACTLIGTMGEYYRLKLLKEYTSGIDDETIFNLLFNGFGVK</sequence>
<evidence type="ECO:0000256" key="1">
    <source>
        <dbReference type="ARBA" id="ARBA00023125"/>
    </source>
</evidence>
<dbReference type="InterPro" id="IPR001647">
    <property type="entry name" value="HTH_TetR"/>
</dbReference>
<keyword evidence="1 2" id="KW-0238">DNA-binding</keyword>
<dbReference type="PANTHER" id="PTHR43479">
    <property type="entry name" value="ACREF/ENVCD OPERON REPRESSOR-RELATED"/>
    <property type="match status" value="1"/>
</dbReference>
<dbReference type="PANTHER" id="PTHR43479:SF11">
    <property type="entry name" value="ACREF_ENVCD OPERON REPRESSOR-RELATED"/>
    <property type="match status" value="1"/>
</dbReference>
<protein>
    <submittedName>
        <fullName evidence="4">AcrR family transcriptional regulator</fullName>
    </submittedName>
</protein>
<name>A0ABS4GAH9_9FIRM</name>
<dbReference type="Pfam" id="PF00440">
    <property type="entry name" value="TetR_N"/>
    <property type="match status" value="1"/>
</dbReference>
<feature type="domain" description="HTH tetR-type" evidence="3">
    <location>
        <begin position="5"/>
        <end position="65"/>
    </location>
</feature>
<dbReference type="EMBL" id="JAGGKS010000001">
    <property type="protein sequence ID" value="MBP1924681.1"/>
    <property type="molecule type" value="Genomic_DNA"/>
</dbReference>
<dbReference type="SUPFAM" id="SSF48498">
    <property type="entry name" value="Tetracyclin repressor-like, C-terminal domain"/>
    <property type="match status" value="1"/>
</dbReference>
<gene>
    <name evidence="4" type="ORF">J2Z76_000534</name>
</gene>
<dbReference type="Gene3D" id="1.10.10.60">
    <property type="entry name" value="Homeodomain-like"/>
    <property type="match status" value="1"/>
</dbReference>
<dbReference type="SUPFAM" id="SSF46689">
    <property type="entry name" value="Homeodomain-like"/>
    <property type="match status" value="1"/>
</dbReference>
<evidence type="ECO:0000313" key="5">
    <source>
        <dbReference type="Proteomes" id="UP001519342"/>
    </source>
</evidence>